<dbReference type="GO" id="GO:0006457">
    <property type="term" value="P:protein folding"/>
    <property type="evidence" value="ECO:0007669"/>
    <property type="project" value="InterPro"/>
</dbReference>
<dbReference type="PRINTS" id="PR00625">
    <property type="entry name" value="JDOMAIN"/>
</dbReference>
<dbReference type="Pfam" id="PF00226">
    <property type="entry name" value="DnaJ"/>
    <property type="match status" value="1"/>
</dbReference>
<dbReference type="InterPro" id="IPR018253">
    <property type="entry name" value="DnaJ_domain_CS"/>
</dbReference>
<dbReference type="EMBL" id="HBEN01001591">
    <property type="protein sequence ID" value="CAD8431130.1"/>
    <property type="molecule type" value="Transcribed_RNA"/>
</dbReference>
<dbReference type="Pfam" id="PF01556">
    <property type="entry name" value="DnaJ_C"/>
    <property type="match status" value="1"/>
</dbReference>
<reference evidence="4" key="1">
    <citation type="submission" date="2021-01" db="EMBL/GenBank/DDBJ databases">
        <authorList>
            <person name="Corre E."/>
            <person name="Pelletier E."/>
            <person name="Niang G."/>
            <person name="Scheremetjew M."/>
            <person name="Finn R."/>
            <person name="Kale V."/>
            <person name="Holt S."/>
            <person name="Cochrane G."/>
            <person name="Meng A."/>
            <person name="Brown T."/>
            <person name="Cohen L."/>
        </authorList>
    </citation>
    <scope>NUCLEOTIDE SEQUENCE</scope>
    <source>
        <strain evidence="4">CCAC1681</strain>
    </source>
</reference>
<dbReference type="GO" id="GO:0051082">
    <property type="term" value="F:unfolded protein binding"/>
    <property type="evidence" value="ECO:0007669"/>
    <property type="project" value="InterPro"/>
</dbReference>
<dbReference type="InterPro" id="IPR051736">
    <property type="entry name" value="DnaJ-B11-like"/>
</dbReference>
<dbReference type="PROSITE" id="PS50076">
    <property type="entry name" value="DNAJ_2"/>
    <property type="match status" value="1"/>
</dbReference>
<evidence type="ECO:0000259" key="3">
    <source>
        <dbReference type="PROSITE" id="PS50076"/>
    </source>
</evidence>
<dbReference type="SMART" id="SM00271">
    <property type="entry name" value="DnaJ"/>
    <property type="match status" value="1"/>
</dbReference>
<dbReference type="FunFam" id="2.60.260.20:FF:000013">
    <property type="entry name" value="DnaJ subfamily B member 11"/>
    <property type="match status" value="1"/>
</dbReference>
<dbReference type="AlphaFoldDB" id="A0A7S0GL57"/>
<dbReference type="PROSITE" id="PS00636">
    <property type="entry name" value="DNAJ_1"/>
    <property type="match status" value="1"/>
</dbReference>
<organism evidence="4">
    <name type="scientific">Micromonas pusilla</name>
    <name type="common">Picoplanktonic green alga</name>
    <name type="synonym">Chromulina pusilla</name>
    <dbReference type="NCBI Taxonomy" id="38833"/>
    <lineage>
        <taxon>Eukaryota</taxon>
        <taxon>Viridiplantae</taxon>
        <taxon>Chlorophyta</taxon>
        <taxon>Mamiellophyceae</taxon>
        <taxon>Mamiellales</taxon>
        <taxon>Mamiellaceae</taxon>
        <taxon>Micromonas</taxon>
    </lineage>
</organism>
<proteinExistence type="predicted"/>
<keyword evidence="1 2" id="KW-0732">Signal</keyword>
<feature type="signal peptide" evidence="2">
    <location>
        <begin position="1"/>
        <end position="31"/>
    </location>
</feature>
<name>A0A7S0GL57_MICPS</name>
<evidence type="ECO:0000313" key="4">
    <source>
        <dbReference type="EMBL" id="CAD8431130.1"/>
    </source>
</evidence>
<accession>A0A7S0GL57</accession>
<dbReference type="PANTHER" id="PTHR44298:SF1">
    <property type="entry name" value="DNAJ HOMOLOG SUBFAMILY B MEMBER 11"/>
    <property type="match status" value="1"/>
</dbReference>
<dbReference type="Gene3D" id="2.60.260.20">
    <property type="entry name" value="Urease metallochaperone UreE, N-terminal domain"/>
    <property type="match status" value="2"/>
</dbReference>
<evidence type="ECO:0000256" key="2">
    <source>
        <dbReference type="SAM" id="SignalP"/>
    </source>
</evidence>
<dbReference type="InterPro" id="IPR001623">
    <property type="entry name" value="DnaJ_domain"/>
</dbReference>
<dbReference type="CDD" id="cd06257">
    <property type="entry name" value="DnaJ"/>
    <property type="match status" value="1"/>
</dbReference>
<feature type="domain" description="J" evidence="3">
    <location>
        <begin position="34"/>
        <end position="99"/>
    </location>
</feature>
<dbReference type="SUPFAM" id="SSF49493">
    <property type="entry name" value="HSP40/DnaJ peptide-binding domain"/>
    <property type="match status" value="2"/>
</dbReference>
<gene>
    <name evidence="4" type="ORF">MSP1401_LOCUS1301</name>
</gene>
<dbReference type="Gene3D" id="1.10.287.110">
    <property type="entry name" value="DnaJ domain"/>
    <property type="match status" value="1"/>
</dbReference>
<dbReference type="PANTHER" id="PTHR44298">
    <property type="entry name" value="DNAJ HOMOLOG SUBFAMILY B MEMBER 11"/>
    <property type="match status" value="1"/>
</dbReference>
<sequence>MGSRTSPRGSLRGRFALFLLIALALVGHAAAAADYYKTLGLTRGASDDQIKRAYRKLALKYHPDKNPGDEKAANQFAEIGNAYEVLSDSEKRRIYDRHGEEGVKQHAQQGSAGGGGFGGNDIFSQFFGGGFGGFGGEPREPETPKGDSITVDLEVTINDLYLGKVLSVARDKNVIVPAKGKRKCNCKQRMVTKQIGPGMFQQYAKEECEECPNVKLARESGTLRVEIDPGVPDGHELLFFEEGEPLVDGEPGDLRMRIKTSHDERFRRDGNDLHMTWRINLVDALVGFDQTFTHFDGRAVPLRREGVTTPGWVARVPGEGMPVYNEHKKHGDLIVTYQVDFPKKLDEKTREQVKRLFEGAEFV</sequence>
<dbReference type="CDD" id="cd10747">
    <property type="entry name" value="DnaJ_C"/>
    <property type="match status" value="1"/>
</dbReference>
<dbReference type="InterPro" id="IPR008971">
    <property type="entry name" value="HSP40/DnaJ_pept-bd"/>
</dbReference>
<protein>
    <recommendedName>
        <fullName evidence="3">J domain-containing protein</fullName>
    </recommendedName>
</protein>
<dbReference type="InterPro" id="IPR002939">
    <property type="entry name" value="DnaJ_C"/>
</dbReference>
<evidence type="ECO:0000256" key="1">
    <source>
        <dbReference type="ARBA" id="ARBA00022729"/>
    </source>
</evidence>
<dbReference type="SUPFAM" id="SSF46565">
    <property type="entry name" value="Chaperone J-domain"/>
    <property type="match status" value="1"/>
</dbReference>
<feature type="chain" id="PRO_5030565453" description="J domain-containing protein" evidence="2">
    <location>
        <begin position="32"/>
        <end position="363"/>
    </location>
</feature>
<dbReference type="InterPro" id="IPR036869">
    <property type="entry name" value="J_dom_sf"/>
</dbReference>